<gene>
    <name evidence="1" type="ORF">NSA23_16440</name>
</gene>
<accession>A0A9X2MM51</accession>
<sequence length="203" mass="24595">MSCMKEYNYNDKFRVHEDLFLKRIANLIDKYSDKIVFNKKNYASIINYLEENYSVYNMDSKEIKKYQFYEDIDILFGDDEKLFKNELNDLYIKYNLDVKKIKLSKFVLNTKADKNNKIFLSEKENITISLDEYEFLYIYVFIDNVTGLIDSNSFKLENELYIYRGINEFDYKYLTDDFTRFLQMFDDRIMGLDNLTFATLKSK</sequence>
<organism evidence="1 2">
    <name type="scientific">Anaerosalibacter massiliensis</name>
    <dbReference type="NCBI Taxonomy" id="1347392"/>
    <lineage>
        <taxon>Bacteria</taxon>
        <taxon>Bacillati</taxon>
        <taxon>Bacillota</taxon>
        <taxon>Tissierellia</taxon>
        <taxon>Tissierellales</taxon>
        <taxon>Sporanaerobacteraceae</taxon>
        <taxon>Anaerosalibacter</taxon>
    </lineage>
</organism>
<keyword evidence="2" id="KW-1185">Reference proteome</keyword>
<dbReference type="EMBL" id="JANJZL010000033">
    <property type="protein sequence ID" value="MCR2045672.1"/>
    <property type="molecule type" value="Genomic_DNA"/>
</dbReference>
<name>A0A9X2MM51_9FIRM</name>
<evidence type="ECO:0000313" key="1">
    <source>
        <dbReference type="EMBL" id="MCR2045672.1"/>
    </source>
</evidence>
<dbReference type="Proteomes" id="UP001142078">
    <property type="component" value="Unassembled WGS sequence"/>
</dbReference>
<evidence type="ECO:0000313" key="2">
    <source>
        <dbReference type="Proteomes" id="UP001142078"/>
    </source>
</evidence>
<dbReference type="AlphaFoldDB" id="A0A9X2MM51"/>
<dbReference type="RefSeq" id="WP_042683168.1">
    <property type="nucleotide sequence ID" value="NZ_CABKTM010000064.1"/>
</dbReference>
<comment type="caution">
    <text evidence="1">The sequence shown here is derived from an EMBL/GenBank/DDBJ whole genome shotgun (WGS) entry which is preliminary data.</text>
</comment>
<proteinExistence type="predicted"/>
<protein>
    <submittedName>
        <fullName evidence="1">Uncharacterized protein</fullName>
    </submittedName>
</protein>
<reference evidence="1" key="1">
    <citation type="submission" date="2022-07" db="EMBL/GenBank/DDBJ databases">
        <title>Enhanced cultured diversity of the mouse gut microbiota enables custom-made synthetic communities.</title>
        <authorList>
            <person name="Afrizal A."/>
        </authorList>
    </citation>
    <scope>NUCLEOTIDE SEQUENCE</scope>
    <source>
        <strain evidence="1">DSM 29482</strain>
    </source>
</reference>